<proteinExistence type="predicted"/>
<reference evidence="1" key="2">
    <citation type="journal article" date="2024" name="Plant">
        <title>Genomic evolution and insights into agronomic trait innovations of Sesamum species.</title>
        <authorList>
            <person name="Miao H."/>
            <person name="Wang L."/>
            <person name="Qu L."/>
            <person name="Liu H."/>
            <person name="Sun Y."/>
            <person name="Le M."/>
            <person name="Wang Q."/>
            <person name="Wei S."/>
            <person name="Zheng Y."/>
            <person name="Lin W."/>
            <person name="Duan Y."/>
            <person name="Cao H."/>
            <person name="Xiong S."/>
            <person name="Wang X."/>
            <person name="Wei L."/>
            <person name="Li C."/>
            <person name="Ma Q."/>
            <person name="Ju M."/>
            <person name="Zhao R."/>
            <person name="Li G."/>
            <person name="Mu C."/>
            <person name="Tian Q."/>
            <person name="Mei H."/>
            <person name="Zhang T."/>
            <person name="Gao T."/>
            <person name="Zhang H."/>
        </authorList>
    </citation>
    <scope>NUCLEOTIDE SEQUENCE</scope>
    <source>
        <strain evidence="1">KEN1</strain>
    </source>
</reference>
<sequence length="65" mass="7211">MGAAGAGNRRACYIQQPPLKLDLEEGTKPSLDNRDQKTEGGRCYVKMSASWNLLDTWVGKMKPDL</sequence>
<name>A0AAW2TCM4_9LAMI</name>
<dbReference type="EMBL" id="JACGWN010000015">
    <property type="protein sequence ID" value="KAL0402180.1"/>
    <property type="molecule type" value="Genomic_DNA"/>
</dbReference>
<gene>
    <name evidence="1" type="ORF">Slati_4247900</name>
</gene>
<dbReference type="AlphaFoldDB" id="A0AAW2TCM4"/>
<reference evidence="1" key="1">
    <citation type="submission" date="2020-06" db="EMBL/GenBank/DDBJ databases">
        <authorList>
            <person name="Li T."/>
            <person name="Hu X."/>
            <person name="Zhang T."/>
            <person name="Song X."/>
            <person name="Zhang H."/>
            <person name="Dai N."/>
            <person name="Sheng W."/>
            <person name="Hou X."/>
            <person name="Wei L."/>
        </authorList>
    </citation>
    <scope>NUCLEOTIDE SEQUENCE</scope>
    <source>
        <strain evidence="1">KEN1</strain>
        <tissue evidence="1">Leaf</tissue>
    </source>
</reference>
<accession>A0AAW2TCM4</accession>
<comment type="caution">
    <text evidence="1">The sequence shown here is derived from an EMBL/GenBank/DDBJ whole genome shotgun (WGS) entry which is preliminary data.</text>
</comment>
<organism evidence="1">
    <name type="scientific">Sesamum latifolium</name>
    <dbReference type="NCBI Taxonomy" id="2727402"/>
    <lineage>
        <taxon>Eukaryota</taxon>
        <taxon>Viridiplantae</taxon>
        <taxon>Streptophyta</taxon>
        <taxon>Embryophyta</taxon>
        <taxon>Tracheophyta</taxon>
        <taxon>Spermatophyta</taxon>
        <taxon>Magnoliopsida</taxon>
        <taxon>eudicotyledons</taxon>
        <taxon>Gunneridae</taxon>
        <taxon>Pentapetalae</taxon>
        <taxon>asterids</taxon>
        <taxon>lamiids</taxon>
        <taxon>Lamiales</taxon>
        <taxon>Pedaliaceae</taxon>
        <taxon>Sesamum</taxon>
    </lineage>
</organism>
<evidence type="ECO:0000313" key="1">
    <source>
        <dbReference type="EMBL" id="KAL0402180.1"/>
    </source>
</evidence>
<protein>
    <submittedName>
        <fullName evidence="1">Uncharacterized protein</fullName>
    </submittedName>
</protein>